<gene>
    <name evidence="1" type="primary">Contig4656.g4969</name>
    <name evidence="1" type="ORF">STYLEM_2191</name>
</gene>
<proteinExistence type="predicted"/>
<dbReference type="EMBL" id="CCKQ01002122">
    <property type="protein sequence ID" value="CDW73215.1"/>
    <property type="molecule type" value="Genomic_DNA"/>
</dbReference>
<name>A0A077ZV83_STYLE</name>
<dbReference type="AlphaFoldDB" id="A0A077ZV83"/>
<dbReference type="InParanoid" id="A0A077ZV83"/>
<organism evidence="1 2">
    <name type="scientific">Stylonychia lemnae</name>
    <name type="common">Ciliate</name>
    <dbReference type="NCBI Taxonomy" id="5949"/>
    <lineage>
        <taxon>Eukaryota</taxon>
        <taxon>Sar</taxon>
        <taxon>Alveolata</taxon>
        <taxon>Ciliophora</taxon>
        <taxon>Intramacronucleata</taxon>
        <taxon>Spirotrichea</taxon>
        <taxon>Stichotrichia</taxon>
        <taxon>Sporadotrichida</taxon>
        <taxon>Oxytrichidae</taxon>
        <taxon>Stylonychinae</taxon>
        <taxon>Stylonychia</taxon>
    </lineage>
</organism>
<dbReference type="Proteomes" id="UP000039865">
    <property type="component" value="Unassembled WGS sequence"/>
</dbReference>
<keyword evidence="2" id="KW-1185">Reference proteome</keyword>
<accession>A0A077ZV83</accession>
<reference evidence="1 2" key="1">
    <citation type="submission" date="2014-06" db="EMBL/GenBank/DDBJ databases">
        <authorList>
            <person name="Swart Estienne"/>
        </authorList>
    </citation>
    <scope>NUCLEOTIDE SEQUENCE [LARGE SCALE GENOMIC DNA]</scope>
    <source>
        <strain evidence="1 2">130c</strain>
    </source>
</reference>
<evidence type="ECO:0000313" key="2">
    <source>
        <dbReference type="Proteomes" id="UP000039865"/>
    </source>
</evidence>
<sequence>MNDMQDRIKSRRSRYLPILEKNLQLNSSKSIIDSKVIYNSAQKSNMPFVDTYLLLNKIEGPNQFIQEQESQKSGPVQKTWTVDYLKIKRKNQDSQTNSPVKERYDKLYDNQMKMNQQKKYARYEMETKIHTDQVNQMQRSDQAKRIQHYQFTLTKITMHKSIMEISQDKSCTDNLNPVGSITHKNPGIWGHQTPRCLKINHSTCQLQTKMEDIVQQIKNKILLNKMRDEQ</sequence>
<evidence type="ECO:0000313" key="1">
    <source>
        <dbReference type="EMBL" id="CDW73215.1"/>
    </source>
</evidence>
<protein>
    <submittedName>
        <fullName evidence="1">Uncharacterized protein</fullName>
    </submittedName>
</protein>